<accession>A0ABX0G7S0</accession>
<evidence type="ECO:0000313" key="4">
    <source>
        <dbReference type="Proteomes" id="UP001515660"/>
    </source>
</evidence>
<dbReference type="Pfam" id="PF10099">
    <property type="entry name" value="RskA_C"/>
    <property type="match status" value="1"/>
</dbReference>
<protein>
    <submittedName>
        <fullName evidence="3">Anti-sigma factor</fullName>
    </submittedName>
</protein>
<feature type="transmembrane region" description="Helical" evidence="1">
    <location>
        <begin position="93"/>
        <end position="114"/>
    </location>
</feature>
<evidence type="ECO:0000259" key="2">
    <source>
        <dbReference type="Pfam" id="PF10099"/>
    </source>
</evidence>
<evidence type="ECO:0000313" key="3">
    <source>
        <dbReference type="EMBL" id="NHB77261.1"/>
    </source>
</evidence>
<gene>
    <name evidence="3" type="ORF">G8O29_10985</name>
</gene>
<proteinExistence type="predicted"/>
<dbReference type="InterPro" id="IPR018764">
    <property type="entry name" value="RskA_C"/>
</dbReference>
<keyword evidence="1" id="KW-0472">Membrane</keyword>
<organism evidence="3 4">
    <name type="scientific">Rhodobacter calidifons</name>
    <dbReference type="NCBI Taxonomy" id="2715277"/>
    <lineage>
        <taxon>Bacteria</taxon>
        <taxon>Pseudomonadati</taxon>
        <taxon>Pseudomonadota</taxon>
        <taxon>Alphaproteobacteria</taxon>
        <taxon>Rhodobacterales</taxon>
        <taxon>Rhodobacter group</taxon>
        <taxon>Rhodobacter</taxon>
    </lineage>
</organism>
<evidence type="ECO:0000256" key="1">
    <source>
        <dbReference type="SAM" id="Phobius"/>
    </source>
</evidence>
<keyword evidence="1" id="KW-0812">Transmembrane</keyword>
<sequence length="222" mass="22980">MTDAPLTPMEADDALAAEYVLGVLDLAERAEAEARIKRDPGFAGLVAAWESRMAGLNDDFAEAPAPDLLPKIEARLFPKAAPAPTRRRFGLNLGWLAGAALAAVVVLATVATLAPPRPETLVTLATADRRLSYQVSHFGDTLQVARVAGPAAAPGQVHQLWIIAPGASPVSLGLLEDMPLVIDYPVPPAGFVFAVSVEPEGGSPTGLPTGPVILTAIVGEAT</sequence>
<dbReference type="Proteomes" id="UP001515660">
    <property type="component" value="Unassembled WGS sequence"/>
</dbReference>
<dbReference type="PANTHER" id="PTHR37461">
    <property type="entry name" value="ANTI-SIGMA-K FACTOR RSKA"/>
    <property type="match status" value="1"/>
</dbReference>
<reference evidence="3 4" key="1">
    <citation type="journal article" date="2022" name="Microorganisms">
        <title>Genome Sequence and Characterization of a Xanthorhodopsin-Containing, Aerobic Anoxygenic Phototrophic Rhodobacter Species, Isolated from Mesophilic Conditions at Yellowstone National Park.</title>
        <authorList>
            <person name="Kyndt J.A."/>
            <person name="Robertson S."/>
            <person name="Shoffstall I.B."/>
            <person name="Ramaley R.F."/>
            <person name="Meyer T.E."/>
        </authorList>
    </citation>
    <scope>NUCLEOTIDE SEQUENCE [LARGE SCALE GENOMIC DNA]</scope>
    <source>
        <strain evidence="3 4">M37P</strain>
    </source>
</reference>
<name>A0ABX0G7S0_9RHOB</name>
<feature type="domain" description="Anti-sigma K factor RskA C-terminal" evidence="2">
    <location>
        <begin position="96"/>
        <end position="212"/>
    </location>
</feature>
<dbReference type="InterPro" id="IPR051474">
    <property type="entry name" value="Anti-sigma-K/W_factor"/>
</dbReference>
<keyword evidence="1" id="KW-1133">Transmembrane helix</keyword>
<comment type="caution">
    <text evidence="3">The sequence shown here is derived from an EMBL/GenBank/DDBJ whole genome shotgun (WGS) entry which is preliminary data.</text>
</comment>
<dbReference type="EMBL" id="JAANHS010000007">
    <property type="protein sequence ID" value="NHB77261.1"/>
    <property type="molecule type" value="Genomic_DNA"/>
</dbReference>
<dbReference type="PANTHER" id="PTHR37461:SF1">
    <property type="entry name" value="ANTI-SIGMA-K FACTOR RSKA"/>
    <property type="match status" value="1"/>
</dbReference>
<dbReference type="RefSeq" id="WP_166403286.1">
    <property type="nucleotide sequence ID" value="NZ_JAANHS010000007.1"/>
</dbReference>
<keyword evidence="4" id="KW-1185">Reference proteome</keyword>